<keyword evidence="3" id="KW-1185">Reference proteome</keyword>
<feature type="transmembrane region" description="Helical" evidence="1">
    <location>
        <begin position="46"/>
        <end position="65"/>
    </location>
</feature>
<evidence type="ECO:0000256" key="1">
    <source>
        <dbReference type="SAM" id="Phobius"/>
    </source>
</evidence>
<evidence type="ECO:0000313" key="3">
    <source>
        <dbReference type="Proteomes" id="UP000007360"/>
    </source>
</evidence>
<accession>K2RB54</accession>
<keyword evidence="1" id="KW-0812">Transmembrane</keyword>
<protein>
    <submittedName>
        <fullName evidence="2">Uncharacterized protein</fullName>
    </submittedName>
</protein>
<keyword evidence="1" id="KW-1133">Transmembrane helix</keyword>
<reference evidence="2 3" key="1">
    <citation type="journal article" date="2012" name="J. Bacteriol.">
        <title>Draft genome sequence of Methanobacterium formicicum DSM 3637, an archaebacterium isolated from the methane producer amoeba Pelomyxa palustris.</title>
        <authorList>
            <person name="Gutierrez G."/>
        </authorList>
    </citation>
    <scope>NUCLEOTIDE SEQUENCE [LARGE SCALE GENOMIC DNA]</scope>
    <source>
        <strain evidence="3">DSM 3637 / PP1</strain>
    </source>
</reference>
<dbReference type="EMBL" id="AMPO01000006">
    <property type="protein sequence ID" value="EKF85559.1"/>
    <property type="molecule type" value="Genomic_DNA"/>
</dbReference>
<comment type="caution">
    <text evidence="2">The sequence shown here is derived from an EMBL/GenBank/DDBJ whole genome shotgun (WGS) entry which is preliminary data.</text>
</comment>
<sequence length="137" mass="15436">MIIAKPEWFKRKNRGFLGYKITWQGAVYLTVAIIGLLFGILFTENLIINLIATVLFLFLFMDALSASLKSLDEREQIHSAIAMRNAAWGMIITMIIMSIIFSSFSGIKANLSILFIITALIGGIINVMTLYKLERRS</sequence>
<name>K2RB54_METFP</name>
<dbReference type="OrthoDB" id="59429at2157"/>
<dbReference type="RefSeq" id="WP_004030810.1">
    <property type="nucleotide sequence ID" value="NZ_AMPO01000006.1"/>
</dbReference>
<feature type="transmembrane region" description="Helical" evidence="1">
    <location>
        <begin position="21"/>
        <end position="40"/>
    </location>
</feature>
<feature type="transmembrane region" description="Helical" evidence="1">
    <location>
        <begin position="113"/>
        <end position="131"/>
    </location>
</feature>
<dbReference type="PATRIC" id="fig|1204725.3.peg.1506"/>
<evidence type="ECO:0000313" key="2">
    <source>
        <dbReference type="EMBL" id="EKF85559.1"/>
    </source>
</evidence>
<organism evidence="2 3">
    <name type="scientific">Methanobacterium formicicum (strain DSM 3637 / PP1)</name>
    <dbReference type="NCBI Taxonomy" id="1204725"/>
    <lineage>
        <taxon>Archaea</taxon>
        <taxon>Methanobacteriati</taxon>
        <taxon>Methanobacteriota</taxon>
        <taxon>Methanomada group</taxon>
        <taxon>Methanobacteria</taxon>
        <taxon>Methanobacteriales</taxon>
        <taxon>Methanobacteriaceae</taxon>
        <taxon>Methanobacterium</taxon>
    </lineage>
</organism>
<keyword evidence="1" id="KW-0472">Membrane</keyword>
<gene>
    <name evidence="2" type="ORF">A994_07501</name>
</gene>
<proteinExistence type="predicted"/>
<feature type="transmembrane region" description="Helical" evidence="1">
    <location>
        <begin position="86"/>
        <end position="107"/>
    </location>
</feature>
<dbReference type="AlphaFoldDB" id="K2RB54"/>
<dbReference type="Proteomes" id="UP000007360">
    <property type="component" value="Unassembled WGS sequence"/>
</dbReference>